<dbReference type="EMBL" id="CAJJDN010000002">
    <property type="protein sequence ID" value="CAD8047651.1"/>
    <property type="molecule type" value="Genomic_DNA"/>
</dbReference>
<accession>A0A8S1JYU7</accession>
<comment type="caution">
    <text evidence="1">The sequence shown here is derived from an EMBL/GenBank/DDBJ whole genome shotgun (WGS) entry which is preliminary data.</text>
</comment>
<evidence type="ECO:0000313" key="2">
    <source>
        <dbReference type="Proteomes" id="UP000692954"/>
    </source>
</evidence>
<keyword evidence="2" id="KW-1185">Reference proteome</keyword>
<name>A0A8S1JYU7_9CILI</name>
<evidence type="ECO:0000313" key="1">
    <source>
        <dbReference type="EMBL" id="CAD8047651.1"/>
    </source>
</evidence>
<sequence>MNNEYIYSLSKKDNYIYKDRIKNTKKIGSNQQERCSCWFKIRGWQKNYRKKGEVKQGNR</sequence>
<gene>
    <name evidence="1" type="ORF">PSON_ATCC_30995.1.T0020555</name>
</gene>
<protein>
    <submittedName>
        <fullName evidence="1">Uncharacterized protein</fullName>
    </submittedName>
</protein>
<dbReference type="Proteomes" id="UP000692954">
    <property type="component" value="Unassembled WGS sequence"/>
</dbReference>
<organism evidence="1 2">
    <name type="scientific">Paramecium sonneborni</name>
    <dbReference type="NCBI Taxonomy" id="65129"/>
    <lineage>
        <taxon>Eukaryota</taxon>
        <taxon>Sar</taxon>
        <taxon>Alveolata</taxon>
        <taxon>Ciliophora</taxon>
        <taxon>Intramacronucleata</taxon>
        <taxon>Oligohymenophorea</taxon>
        <taxon>Peniculida</taxon>
        <taxon>Parameciidae</taxon>
        <taxon>Paramecium</taxon>
    </lineage>
</organism>
<dbReference type="AlphaFoldDB" id="A0A8S1JYU7"/>
<reference evidence="1" key="1">
    <citation type="submission" date="2021-01" db="EMBL/GenBank/DDBJ databases">
        <authorList>
            <consortium name="Genoscope - CEA"/>
            <person name="William W."/>
        </authorList>
    </citation>
    <scope>NUCLEOTIDE SEQUENCE</scope>
</reference>
<proteinExistence type="predicted"/>